<keyword evidence="1" id="KW-0812">Transmembrane</keyword>
<gene>
    <name evidence="2" type="ORF">GWK48_07720</name>
</gene>
<feature type="transmembrane region" description="Helical" evidence="1">
    <location>
        <begin position="203"/>
        <end position="224"/>
    </location>
</feature>
<dbReference type="KEGG" id="mten:GWK48_07720"/>
<keyword evidence="1" id="KW-0472">Membrane</keyword>
<proteinExistence type="predicted"/>
<protein>
    <submittedName>
        <fullName evidence="2">Uncharacterized protein</fullName>
    </submittedName>
</protein>
<feature type="transmembrane region" description="Helical" evidence="1">
    <location>
        <begin position="127"/>
        <end position="150"/>
    </location>
</feature>
<keyword evidence="3" id="KW-1185">Reference proteome</keyword>
<dbReference type="RefSeq" id="WP_174631112.1">
    <property type="nucleotide sequence ID" value="NZ_CP049074.1"/>
</dbReference>
<evidence type="ECO:0000313" key="2">
    <source>
        <dbReference type="EMBL" id="QKR00278.1"/>
    </source>
</evidence>
<keyword evidence="1" id="KW-1133">Transmembrane helix</keyword>
<feature type="transmembrane region" description="Helical" evidence="1">
    <location>
        <begin position="68"/>
        <end position="87"/>
    </location>
</feature>
<organism evidence="2 3">
    <name type="scientific">Metallosphaera tengchongensis</name>
    <dbReference type="NCBI Taxonomy" id="1532350"/>
    <lineage>
        <taxon>Archaea</taxon>
        <taxon>Thermoproteota</taxon>
        <taxon>Thermoprotei</taxon>
        <taxon>Sulfolobales</taxon>
        <taxon>Sulfolobaceae</taxon>
        <taxon>Metallosphaera</taxon>
    </lineage>
</organism>
<feature type="transmembrane region" description="Helical" evidence="1">
    <location>
        <begin position="30"/>
        <end position="47"/>
    </location>
</feature>
<reference evidence="2 3" key="1">
    <citation type="submission" date="2020-02" db="EMBL/GenBank/DDBJ databases">
        <title>Comparative genome analysis reveals the metabolism and evolution of the thermophilic archaeal genus Metallosphaera.</title>
        <authorList>
            <person name="Jiang C."/>
        </authorList>
    </citation>
    <scope>NUCLEOTIDE SEQUENCE [LARGE SCALE GENOMIC DNA]</scope>
    <source>
        <strain evidence="2 3">Ric-A</strain>
    </source>
</reference>
<feature type="transmembrane region" description="Helical" evidence="1">
    <location>
        <begin position="5"/>
        <end position="24"/>
    </location>
</feature>
<evidence type="ECO:0000256" key="1">
    <source>
        <dbReference type="SAM" id="Phobius"/>
    </source>
</evidence>
<dbReference type="AlphaFoldDB" id="A0A6N0NY23"/>
<evidence type="ECO:0000313" key="3">
    <source>
        <dbReference type="Proteomes" id="UP000509301"/>
    </source>
</evidence>
<feature type="transmembrane region" description="Helical" evidence="1">
    <location>
        <begin position="171"/>
        <end position="191"/>
    </location>
</feature>
<dbReference type="EMBL" id="CP049074">
    <property type="protein sequence ID" value="QKR00278.1"/>
    <property type="molecule type" value="Genomic_DNA"/>
</dbReference>
<name>A0A6N0NY23_9CREN</name>
<sequence length="245" mass="26916">MKTPLFFTFVCVVGIAFFVISPLYPNQFAVQFLGSLAFWLGLGYLLMKYPLKNAISRVRSGGRTSFGVLILYLMAHYLAYSLLLSRLTDLPVEKTLGLTYAPMSTVDLQNLLGILFSPSLSAGWGGIYVDLSLFSILMGLVIGTLVTANLEELKYLRGAKREASLIGIPMAGIITGSTCCVSIATVVYYYVPLISLSLAVASILLNFTYFSLPIITAIFLWLNLRTLMGFHGKIVKKNPEVKVDK</sequence>
<dbReference type="Proteomes" id="UP000509301">
    <property type="component" value="Chromosome"/>
</dbReference>
<accession>A0A6N0NY23</accession>
<dbReference type="OrthoDB" id="34735at2157"/>
<dbReference type="GeneID" id="55641827"/>